<name>A0AAP0PLE7_9MAGN</name>
<evidence type="ECO:0000313" key="3">
    <source>
        <dbReference type="EMBL" id="KAK9146904.1"/>
    </source>
</evidence>
<keyword evidence="4" id="KW-1185">Reference proteome</keyword>
<proteinExistence type="predicted"/>
<feature type="domain" description="DUF4283" evidence="2">
    <location>
        <begin position="28"/>
        <end position="102"/>
    </location>
</feature>
<dbReference type="PANTHER" id="PTHR31286">
    <property type="entry name" value="GLYCINE-RICH CELL WALL STRUCTURAL PROTEIN 1.8-LIKE"/>
    <property type="match status" value="1"/>
</dbReference>
<feature type="region of interest" description="Disordered" evidence="1">
    <location>
        <begin position="247"/>
        <end position="277"/>
    </location>
</feature>
<sequence length="277" mass="31214">MDPFDLHMLCGAFDDSGSVRSVRGVGISKHEKSLVGKIIGNRIANQEAFIKKIKEVWHTIHSFKVEQIARDNLYVFHFQTKDDMLKVASGGPWSFDRQLLSLVKPTGIGKIYDMNFSKVAFWIQIHNVPRACMTRKAAYFLGDLLGSVEDVDLGDLGDCDGKFLRLRISIDIDEPLIKGLKVFIEEVNKEVPMIIQYERLPDFCFHCGKIGPKYPDCLDLDGLYVDPAVFKFGDFLLAKPPTHSRTERFVNKKAPSPQRDSDGGLARRKSPNFGACC</sequence>
<dbReference type="PANTHER" id="PTHR31286:SF167">
    <property type="entry name" value="OS09G0268800 PROTEIN"/>
    <property type="match status" value="1"/>
</dbReference>
<comment type="caution">
    <text evidence="3">The sequence shown here is derived from an EMBL/GenBank/DDBJ whole genome shotgun (WGS) entry which is preliminary data.</text>
</comment>
<evidence type="ECO:0000259" key="2">
    <source>
        <dbReference type="Pfam" id="PF14111"/>
    </source>
</evidence>
<reference evidence="3 4" key="1">
    <citation type="submission" date="2024-01" db="EMBL/GenBank/DDBJ databases">
        <title>Genome assemblies of Stephania.</title>
        <authorList>
            <person name="Yang L."/>
        </authorList>
    </citation>
    <scope>NUCLEOTIDE SEQUENCE [LARGE SCALE GENOMIC DNA]</scope>
    <source>
        <strain evidence="3">QJT</strain>
        <tissue evidence="3">Leaf</tissue>
    </source>
</reference>
<accession>A0AAP0PLE7</accession>
<dbReference type="AlphaFoldDB" id="A0AAP0PLE7"/>
<organism evidence="3 4">
    <name type="scientific">Stephania japonica</name>
    <dbReference type="NCBI Taxonomy" id="461633"/>
    <lineage>
        <taxon>Eukaryota</taxon>
        <taxon>Viridiplantae</taxon>
        <taxon>Streptophyta</taxon>
        <taxon>Embryophyta</taxon>
        <taxon>Tracheophyta</taxon>
        <taxon>Spermatophyta</taxon>
        <taxon>Magnoliopsida</taxon>
        <taxon>Ranunculales</taxon>
        <taxon>Menispermaceae</taxon>
        <taxon>Menispermoideae</taxon>
        <taxon>Cissampelideae</taxon>
        <taxon>Stephania</taxon>
    </lineage>
</organism>
<dbReference type="InterPro" id="IPR025558">
    <property type="entry name" value="DUF4283"/>
</dbReference>
<gene>
    <name evidence="3" type="ORF">Sjap_006807</name>
</gene>
<dbReference type="Pfam" id="PF14111">
    <property type="entry name" value="DUF4283"/>
    <property type="match status" value="1"/>
</dbReference>
<protein>
    <recommendedName>
        <fullName evidence="2">DUF4283 domain-containing protein</fullName>
    </recommendedName>
</protein>
<evidence type="ECO:0000256" key="1">
    <source>
        <dbReference type="SAM" id="MobiDB-lite"/>
    </source>
</evidence>
<dbReference type="EMBL" id="JBBNAE010000002">
    <property type="protein sequence ID" value="KAK9146904.1"/>
    <property type="molecule type" value="Genomic_DNA"/>
</dbReference>
<dbReference type="Proteomes" id="UP001417504">
    <property type="component" value="Unassembled WGS sequence"/>
</dbReference>
<evidence type="ECO:0000313" key="4">
    <source>
        <dbReference type="Proteomes" id="UP001417504"/>
    </source>
</evidence>
<dbReference type="InterPro" id="IPR040256">
    <property type="entry name" value="At4g02000-like"/>
</dbReference>